<proteinExistence type="predicted"/>
<evidence type="ECO:0000256" key="1">
    <source>
        <dbReference type="ARBA" id="ARBA00001966"/>
    </source>
</evidence>
<dbReference type="InterPro" id="IPR058240">
    <property type="entry name" value="rSAM_sf"/>
</dbReference>
<dbReference type="Gene3D" id="3.80.30.20">
    <property type="entry name" value="tm_1862 like domain"/>
    <property type="match status" value="1"/>
</dbReference>
<dbReference type="GO" id="GO:0003824">
    <property type="term" value="F:catalytic activity"/>
    <property type="evidence" value="ECO:0007669"/>
    <property type="project" value="InterPro"/>
</dbReference>
<accession>A0A382KA65</accession>
<dbReference type="GO" id="GO:0031419">
    <property type="term" value="F:cobalamin binding"/>
    <property type="evidence" value="ECO:0007669"/>
    <property type="project" value="InterPro"/>
</dbReference>
<keyword evidence="4" id="KW-0408">Iron</keyword>
<keyword evidence="3" id="KW-0479">Metal-binding</keyword>
<protein>
    <recommendedName>
        <fullName evidence="6">Radical SAM core domain-containing protein</fullName>
    </recommendedName>
</protein>
<evidence type="ECO:0000259" key="6">
    <source>
        <dbReference type="PROSITE" id="PS51918"/>
    </source>
</evidence>
<reference evidence="7" key="1">
    <citation type="submission" date="2018-05" db="EMBL/GenBank/DDBJ databases">
        <authorList>
            <person name="Lanie J.A."/>
            <person name="Ng W.-L."/>
            <person name="Kazmierczak K.M."/>
            <person name="Andrzejewski T.M."/>
            <person name="Davidsen T.M."/>
            <person name="Wayne K.J."/>
            <person name="Tettelin H."/>
            <person name="Glass J.I."/>
            <person name="Rusch D."/>
            <person name="Podicherti R."/>
            <person name="Tsui H.-C.T."/>
            <person name="Winkler M.E."/>
        </authorList>
    </citation>
    <scope>NUCLEOTIDE SEQUENCE</scope>
</reference>
<evidence type="ECO:0000256" key="4">
    <source>
        <dbReference type="ARBA" id="ARBA00023004"/>
    </source>
</evidence>
<organism evidence="7">
    <name type="scientific">marine metagenome</name>
    <dbReference type="NCBI Taxonomy" id="408172"/>
    <lineage>
        <taxon>unclassified sequences</taxon>
        <taxon>metagenomes</taxon>
        <taxon>ecological metagenomes</taxon>
    </lineage>
</organism>
<dbReference type="InterPro" id="IPR051198">
    <property type="entry name" value="BchE-like"/>
</dbReference>
<dbReference type="PANTHER" id="PTHR43409">
    <property type="entry name" value="ANAEROBIC MAGNESIUM-PROTOPORPHYRIN IX MONOMETHYL ESTER CYCLASE-RELATED"/>
    <property type="match status" value="1"/>
</dbReference>
<feature type="domain" description="Radical SAM core" evidence="6">
    <location>
        <begin position="219"/>
        <end position="388"/>
    </location>
</feature>
<dbReference type="InterPro" id="IPR007197">
    <property type="entry name" value="rSAM"/>
</dbReference>
<keyword evidence="5" id="KW-0411">Iron-sulfur</keyword>
<feature type="non-terminal residue" evidence="7">
    <location>
        <position position="388"/>
    </location>
</feature>
<evidence type="ECO:0000256" key="5">
    <source>
        <dbReference type="ARBA" id="ARBA00023014"/>
    </source>
</evidence>
<dbReference type="Gene3D" id="3.40.50.280">
    <property type="entry name" value="Cobalamin-binding domain"/>
    <property type="match status" value="1"/>
</dbReference>
<evidence type="ECO:0000256" key="2">
    <source>
        <dbReference type="ARBA" id="ARBA00022691"/>
    </source>
</evidence>
<dbReference type="EMBL" id="UINC01079335">
    <property type="protein sequence ID" value="SVC21238.1"/>
    <property type="molecule type" value="Genomic_DNA"/>
</dbReference>
<dbReference type="SUPFAM" id="SSF102114">
    <property type="entry name" value="Radical SAM enzymes"/>
    <property type="match status" value="1"/>
</dbReference>
<dbReference type="GO" id="GO:0051536">
    <property type="term" value="F:iron-sulfur cluster binding"/>
    <property type="evidence" value="ECO:0007669"/>
    <property type="project" value="UniProtKB-KW"/>
</dbReference>
<dbReference type="GO" id="GO:0046872">
    <property type="term" value="F:metal ion binding"/>
    <property type="evidence" value="ECO:0007669"/>
    <property type="project" value="UniProtKB-KW"/>
</dbReference>
<dbReference type="SFLD" id="SFLDG01082">
    <property type="entry name" value="B12-binding_domain_containing"/>
    <property type="match status" value="1"/>
</dbReference>
<sequence>MTAMDVLFIAPGNSQGIYQDLAEDYAAIEPPTWALLLAQSCRSIGFSVALCDANAERLKAEHVHRRIQREQPRLICFVVYGQNVNAGTVSMSGATYLSNYLKEQKVDIPICYIGSHVQALPVKTLQDESSIDFAFTNEGVYALRNVLALKTINNEGLATTKGVVWRNDGQITMNPPERVVPADRMDEDLPGYAWDLLPFDKAPLDLYRAPLWHAEYDQAKRSPYAAIQTSLGCQFGCDFCMINMINRNDDKEIGVAGDYSLMRHWSTDFIINEFDKLAQLGVYTIKITDELFLFNKRNYEPLCRALASREYCDQLTMWAYSRIDTVRSPELLSLVRSAGIKWLALGIESGDKAVRLEVAKGKFEEVDIQNVVEQIHAADINVMANYIF</sequence>
<dbReference type="InterPro" id="IPR023404">
    <property type="entry name" value="rSAM_horseshoe"/>
</dbReference>
<dbReference type="AlphaFoldDB" id="A0A382KA65"/>
<dbReference type="PROSITE" id="PS51918">
    <property type="entry name" value="RADICAL_SAM"/>
    <property type="match status" value="1"/>
</dbReference>
<name>A0A382KA65_9ZZZZ</name>
<dbReference type="InterPro" id="IPR006158">
    <property type="entry name" value="Cobalamin-bd"/>
</dbReference>
<comment type="cofactor">
    <cofactor evidence="1">
        <name>[4Fe-4S] cluster</name>
        <dbReference type="ChEBI" id="CHEBI:49883"/>
    </cofactor>
</comment>
<evidence type="ECO:0000313" key="7">
    <source>
        <dbReference type="EMBL" id="SVC21238.1"/>
    </source>
</evidence>
<dbReference type="Pfam" id="PF02310">
    <property type="entry name" value="B12-binding"/>
    <property type="match status" value="1"/>
</dbReference>
<keyword evidence="2" id="KW-0949">S-adenosyl-L-methionine</keyword>
<dbReference type="SFLD" id="SFLDS00029">
    <property type="entry name" value="Radical_SAM"/>
    <property type="match status" value="1"/>
</dbReference>
<dbReference type="Pfam" id="PF04055">
    <property type="entry name" value="Radical_SAM"/>
    <property type="match status" value="1"/>
</dbReference>
<gene>
    <name evidence="7" type="ORF">METZ01_LOCUS274092</name>
</gene>
<evidence type="ECO:0000256" key="3">
    <source>
        <dbReference type="ARBA" id="ARBA00022723"/>
    </source>
</evidence>